<feature type="domain" description="Carbamoyl-phosphate synthase small subunit N-terminal" evidence="9">
    <location>
        <begin position="2"/>
        <end position="132"/>
    </location>
</feature>
<dbReference type="InterPro" id="IPR006274">
    <property type="entry name" value="CarbamoylP_synth_ssu"/>
</dbReference>
<dbReference type="PRINTS" id="PR00096">
    <property type="entry name" value="GATASE"/>
</dbReference>
<dbReference type="NCBIfam" id="TIGR01368">
    <property type="entry name" value="CPSaseIIsmall"/>
    <property type="match status" value="1"/>
</dbReference>
<keyword evidence="4 8" id="KW-0547">Nucleotide-binding</keyword>
<dbReference type="PANTHER" id="PTHR43418">
    <property type="entry name" value="MULTIFUNCTIONAL TRYPTOPHAN BIOSYNTHESIS PROTEIN-RELATED"/>
    <property type="match status" value="1"/>
</dbReference>
<dbReference type="InterPro" id="IPR017926">
    <property type="entry name" value="GATASE"/>
</dbReference>
<keyword evidence="5 8" id="KW-0067">ATP-binding</keyword>
<evidence type="ECO:0000256" key="8">
    <source>
        <dbReference type="HAMAP-Rule" id="MF_01209"/>
    </source>
</evidence>
<feature type="binding site" evidence="8">
    <location>
        <position position="221"/>
    </location>
    <ligand>
        <name>L-glutamine</name>
        <dbReference type="ChEBI" id="CHEBI:58359"/>
    </ligand>
</feature>
<evidence type="ECO:0000256" key="3">
    <source>
        <dbReference type="ARBA" id="ARBA00022598"/>
    </source>
</evidence>
<dbReference type="PANTHER" id="PTHR43418:SF7">
    <property type="entry name" value="CARBAMOYL-PHOSPHATE SYNTHASE SMALL CHAIN"/>
    <property type="match status" value="1"/>
</dbReference>
<feature type="binding site" evidence="8">
    <location>
        <position position="293"/>
    </location>
    <ligand>
        <name>L-glutamine</name>
        <dbReference type="ChEBI" id="CHEBI:58359"/>
    </ligand>
</feature>
<comment type="function">
    <text evidence="8">Small subunit of the glutamine-dependent carbamoyl phosphate synthetase (CPSase). CPSase catalyzes the formation of carbamoyl phosphate from the ammonia moiety of glutamine, carbonate, and phosphate donated by ATP, constituting the first step of 2 biosynthetic pathways, one leading to arginine and/or urea and the other to pyrimidine nucleotides. The small subunit (glutamine amidotransferase) binds and cleaves glutamine to supply the large subunit with the substrate ammonia.</text>
</comment>
<evidence type="ECO:0000256" key="5">
    <source>
        <dbReference type="ARBA" id="ARBA00022840"/>
    </source>
</evidence>
<comment type="pathway">
    <text evidence="1 8">Amino-acid biosynthesis; L-arginine biosynthesis; carbamoyl phosphate from bicarbonate: step 1/1.</text>
</comment>
<reference evidence="10 11" key="1">
    <citation type="submission" date="2024-03" db="EMBL/GenBank/DDBJ databases">
        <title>Human intestinal bacterial collection.</title>
        <authorList>
            <person name="Pauvert C."/>
            <person name="Hitch T.C.A."/>
            <person name="Clavel T."/>
        </authorList>
    </citation>
    <scope>NUCLEOTIDE SEQUENCE [LARGE SCALE GENOMIC DNA]</scope>
    <source>
        <strain evidence="10 11">CLA-JM-H44</strain>
    </source>
</reference>
<feature type="active site" description="Nucleophile" evidence="8">
    <location>
        <position position="249"/>
    </location>
</feature>
<feature type="binding site" evidence="8">
    <location>
        <position position="294"/>
    </location>
    <ligand>
        <name>L-glutamine</name>
        <dbReference type="ChEBI" id="CHEBI:58359"/>
    </ligand>
</feature>
<feature type="region of interest" description="CPSase" evidence="8">
    <location>
        <begin position="1"/>
        <end position="173"/>
    </location>
</feature>
<dbReference type="SUPFAM" id="SSF52317">
    <property type="entry name" value="Class I glutamine amidotransferase-like"/>
    <property type="match status" value="1"/>
</dbReference>
<dbReference type="InterPro" id="IPR002474">
    <property type="entry name" value="CarbamoylP_synth_ssu_N"/>
</dbReference>
<dbReference type="InterPro" id="IPR050472">
    <property type="entry name" value="Anth_synth/Amidotransfase"/>
</dbReference>
<comment type="similarity">
    <text evidence="2 8">Belongs to the CarA family.</text>
</comment>
<evidence type="ECO:0000313" key="11">
    <source>
        <dbReference type="Proteomes" id="UP001489509"/>
    </source>
</evidence>
<dbReference type="SUPFAM" id="SSF52021">
    <property type="entry name" value="Carbamoyl phosphate synthetase, small subunit N-terminal domain"/>
    <property type="match status" value="1"/>
</dbReference>
<keyword evidence="8" id="KW-0055">Arginine biosynthesis</keyword>
<dbReference type="InterPro" id="IPR029062">
    <property type="entry name" value="Class_I_gatase-like"/>
</dbReference>
<dbReference type="PRINTS" id="PR00097">
    <property type="entry name" value="ANTSNTHASEII"/>
</dbReference>
<keyword evidence="11" id="KW-1185">Reference proteome</keyword>
<dbReference type="Gene3D" id="3.50.30.20">
    <property type="entry name" value="Carbamoyl-phosphate synthase small subunit, N-terminal domain"/>
    <property type="match status" value="1"/>
</dbReference>
<accession>A0ABV1E359</accession>
<comment type="catalytic activity">
    <reaction evidence="8">
        <text>L-glutamine + H2O = L-glutamate + NH4(+)</text>
        <dbReference type="Rhea" id="RHEA:15889"/>
        <dbReference type="ChEBI" id="CHEBI:15377"/>
        <dbReference type="ChEBI" id="CHEBI:28938"/>
        <dbReference type="ChEBI" id="CHEBI:29985"/>
        <dbReference type="ChEBI" id="CHEBI:58359"/>
    </reaction>
</comment>
<feature type="binding site" evidence="8">
    <location>
        <position position="291"/>
    </location>
    <ligand>
        <name>L-glutamine</name>
        <dbReference type="ChEBI" id="CHEBI:58359"/>
    </ligand>
</feature>
<organism evidence="10 11">
    <name type="scientific">Solibaculum intestinale</name>
    <dbReference type="NCBI Taxonomy" id="3133165"/>
    <lineage>
        <taxon>Bacteria</taxon>
        <taxon>Bacillati</taxon>
        <taxon>Bacillota</taxon>
        <taxon>Clostridia</taxon>
        <taxon>Eubacteriales</taxon>
        <taxon>Oscillospiraceae</taxon>
        <taxon>Solibaculum</taxon>
    </lineage>
</organism>
<dbReference type="EMBL" id="JBBMFD010000021">
    <property type="protein sequence ID" value="MEQ2441299.1"/>
    <property type="molecule type" value="Genomic_DNA"/>
</dbReference>
<keyword evidence="3 8" id="KW-0436">Ligase</keyword>
<feature type="binding site" evidence="8">
    <location>
        <position position="223"/>
    </location>
    <ligand>
        <name>L-glutamine</name>
        <dbReference type="ChEBI" id="CHEBI:58359"/>
    </ligand>
</feature>
<dbReference type="PROSITE" id="PS51273">
    <property type="entry name" value="GATASE_TYPE_1"/>
    <property type="match status" value="1"/>
</dbReference>
<feature type="active site" evidence="8">
    <location>
        <position position="333"/>
    </location>
</feature>
<evidence type="ECO:0000256" key="7">
    <source>
        <dbReference type="ARBA" id="ARBA00048816"/>
    </source>
</evidence>
<dbReference type="CDD" id="cd01744">
    <property type="entry name" value="GATase1_CPSase"/>
    <property type="match status" value="1"/>
</dbReference>
<comment type="pathway">
    <text evidence="8">Pyrimidine metabolism; UMP biosynthesis via de novo pathway; (S)-dihydroorotate from bicarbonate: step 1/3.</text>
</comment>
<feature type="active site" evidence="8">
    <location>
        <position position="335"/>
    </location>
</feature>
<comment type="caution">
    <text evidence="10">The sequence shown here is derived from an EMBL/GenBank/DDBJ whole genome shotgun (WGS) entry which is preliminary data.</text>
</comment>
<dbReference type="SMART" id="SM01097">
    <property type="entry name" value="CPSase_sm_chain"/>
    <property type="match status" value="1"/>
</dbReference>
<evidence type="ECO:0000256" key="1">
    <source>
        <dbReference type="ARBA" id="ARBA00005077"/>
    </source>
</evidence>
<evidence type="ECO:0000256" key="6">
    <source>
        <dbReference type="ARBA" id="ARBA00022962"/>
    </source>
</evidence>
<dbReference type="Proteomes" id="UP001489509">
    <property type="component" value="Unassembled WGS sequence"/>
</dbReference>
<gene>
    <name evidence="8" type="primary">carA</name>
    <name evidence="10" type="ORF">WMO26_10720</name>
</gene>
<dbReference type="EC" id="6.3.5.5" evidence="8"/>
<sequence length="360" mass="39818">MKKAFLLLEDGHLFTGQSIGSEKEVVCEVVFNTSMTGYLELLTDPSYAGQGVVMTYPLIGNYGVCLKDEESRRPWVSAFILRELSRTESNFRCEESLNQYLKDNDITGIHGIDTRALVKILRESGTMNGMVTTEEITDLDAALEKIRAYRHKDLVQKTTCKNIEIFGKGNRWKVALLDLGAKQNIVRCLVERDCEVTVYPATTKAETILDTKPDGVMLSNGPGDPKDCGPIIDQVRILLDSDVPTFAICLGHQLTALAMGADTCKLAYGHRGVNHPVRDTKSGRSYISSQNHGYCVMGETLPEGVEVAFENVNDGTVEGMRFPGRPIYTVQFHPEASPGPKDTAFLFDHFIDMMGGEQHA</sequence>
<dbReference type="Pfam" id="PF00117">
    <property type="entry name" value="GATase"/>
    <property type="match status" value="1"/>
</dbReference>
<dbReference type="NCBIfam" id="NF009475">
    <property type="entry name" value="PRK12838.1"/>
    <property type="match status" value="1"/>
</dbReference>
<dbReference type="InterPro" id="IPR035686">
    <property type="entry name" value="CPSase_GATase1"/>
</dbReference>
<dbReference type="Gene3D" id="3.40.50.880">
    <property type="match status" value="1"/>
</dbReference>
<dbReference type="RefSeq" id="WP_349220315.1">
    <property type="nucleotide sequence ID" value="NZ_JBBMFD010000021.1"/>
</dbReference>
<dbReference type="PRINTS" id="PR00099">
    <property type="entry name" value="CPSGATASE"/>
</dbReference>
<dbReference type="HAMAP" id="MF_01209">
    <property type="entry name" value="CPSase_S_chain"/>
    <property type="match status" value="1"/>
</dbReference>
<evidence type="ECO:0000313" key="10">
    <source>
        <dbReference type="EMBL" id="MEQ2441299.1"/>
    </source>
</evidence>
<feature type="binding site" evidence="8">
    <location>
        <position position="46"/>
    </location>
    <ligand>
        <name>L-glutamine</name>
        <dbReference type="ChEBI" id="CHEBI:58359"/>
    </ligand>
</feature>
<feature type="binding site" evidence="8">
    <location>
        <position position="250"/>
    </location>
    <ligand>
        <name>L-glutamine</name>
        <dbReference type="ChEBI" id="CHEBI:58359"/>
    </ligand>
</feature>
<evidence type="ECO:0000256" key="2">
    <source>
        <dbReference type="ARBA" id="ARBA00007800"/>
    </source>
</evidence>
<dbReference type="Pfam" id="PF00988">
    <property type="entry name" value="CPSase_sm_chain"/>
    <property type="match status" value="1"/>
</dbReference>
<evidence type="ECO:0000256" key="4">
    <source>
        <dbReference type="ARBA" id="ARBA00022741"/>
    </source>
</evidence>
<dbReference type="InterPro" id="IPR036480">
    <property type="entry name" value="CarbP_synth_ssu_N_sf"/>
</dbReference>
<keyword evidence="8" id="KW-0665">Pyrimidine biosynthesis</keyword>
<proteinExistence type="inferred from homology"/>
<comment type="subunit">
    <text evidence="8">Composed of two chains; the small (or glutamine) chain promotes the hydrolysis of glutamine to ammonia, which is used by the large (or ammonia) chain to synthesize carbamoyl phosphate. Tetramer of heterodimers (alpha,beta)4.</text>
</comment>
<comment type="catalytic activity">
    <reaction evidence="7 8">
        <text>hydrogencarbonate + L-glutamine + 2 ATP + H2O = carbamoyl phosphate + L-glutamate + 2 ADP + phosphate + 2 H(+)</text>
        <dbReference type="Rhea" id="RHEA:18633"/>
        <dbReference type="ChEBI" id="CHEBI:15377"/>
        <dbReference type="ChEBI" id="CHEBI:15378"/>
        <dbReference type="ChEBI" id="CHEBI:17544"/>
        <dbReference type="ChEBI" id="CHEBI:29985"/>
        <dbReference type="ChEBI" id="CHEBI:30616"/>
        <dbReference type="ChEBI" id="CHEBI:43474"/>
        <dbReference type="ChEBI" id="CHEBI:58228"/>
        <dbReference type="ChEBI" id="CHEBI:58359"/>
        <dbReference type="ChEBI" id="CHEBI:456216"/>
        <dbReference type="EC" id="6.3.5.5"/>
    </reaction>
</comment>
<feature type="binding site" evidence="8">
    <location>
        <position position="253"/>
    </location>
    <ligand>
        <name>L-glutamine</name>
        <dbReference type="ChEBI" id="CHEBI:58359"/>
    </ligand>
</feature>
<name>A0ABV1E359_9FIRM</name>
<keyword evidence="6 8" id="KW-0315">Glutamine amidotransferase</keyword>
<keyword evidence="8" id="KW-0028">Amino-acid biosynthesis</keyword>
<protein>
    <recommendedName>
        <fullName evidence="8">Carbamoyl phosphate synthase small chain</fullName>
        <ecNumber evidence="8">6.3.5.5</ecNumber>
    </recommendedName>
    <alternativeName>
        <fullName evidence="8">Carbamoyl phosphate synthetase glutamine chain</fullName>
    </alternativeName>
</protein>
<evidence type="ECO:0000259" key="9">
    <source>
        <dbReference type="SMART" id="SM01097"/>
    </source>
</evidence>